<keyword evidence="3" id="KW-1185">Reference proteome</keyword>
<dbReference type="EMBL" id="CAJSLV010000042">
    <property type="protein sequence ID" value="CAG6391944.1"/>
    <property type="molecule type" value="Genomic_DNA"/>
</dbReference>
<organism evidence="2 3">
    <name type="scientific">Actinacidiphila cocklensis</name>
    <dbReference type="NCBI Taxonomy" id="887465"/>
    <lineage>
        <taxon>Bacteria</taxon>
        <taxon>Bacillati</taxon>
        <taxon>Actinomycetota</taxon>
        <taxon>Actinomycetes</taxon>
        <taxon>Kitasatosporales</taxon>
        <taxon>Streptomycetaceae</taxon>
        <taxon>Actinacidiphila</taxon>
    </lineage>
</organism>
<gene>
    <name evidence="2" type="ORF">SCOCK_140142</name>
</gene>
<sequence>MKQGRPNPVAADPDVPHGLVRERPVPTRTQVRILRSEQMHALLTRWQKTPYRPSPFRA</sequence>
<dbReference type="AlphaFoldDB" id="A0A9W4DKN7"/>
<dbReference type="Proteomes" id="UP001152519">
    <property type="component" value="Unassembled WGS sequence"/>
</dbReference>
<accession>A0A9W4DKN7</accession>
<evidence type="ECO:0000313" key="2">
    <source>
        <dbReference type="EMBL" id="CAG6391944.1"/>
    </source>
</evidence>
<evidence type="ECO:0000256" key="1">
    <source>
        <dbReference type="SAM" id="MobiDB-lite"/>
    </source>
</evidence>
<comment type="caution">
    <text evidence="2">The sequence shown here is derived from an EMBL/GenBank/DDBJ whole genome shotgun (WGS) entry which is preliminary data.</text>
</comment>
<protein>
    <submittedName>
        <fullName evidence="2">Uncharacterized protein</fullName>
    </submittedName>
</protein>
<reference evidence="2" key="1">
    <citation type="submission" date="2021-05" db="EMBL/GenBank/DDBJ databases">
        <authorList>
            <person name="Arsene-Ploetze F."/>
        </authorList>
    </citation>
    <scope>NUCLEOTIDE SEQUENCE</scope>
    <source>
        <strain evidence="2">DSM 42138</strain>
    </source>
</reference>
<proteinExistence type="predicted"/>
<evidence type="ECO:0000313" key="3">
    <source>
        <dbReference type="Proteomes" id="UP001152519"/>
    </source>
</evidence>
<name>A0A9W4DKN7_9ACTN</name>
<feature type="region of interest" description="Disordered" evidence="1">
    <location>
        <begin position="1"/>
        <end position="26"/>
    </location>
</feature>